<reference evidence="2 3" key="1">
    <citation type="submission" date="2018-10" db="EMBL/GenBank/DDBJ databases">
        <title>Sinomicrobium pectinilyticum sp. nov., a pectinase-producing bacterium isolated from alkaline and saline soil, and emended description of the genus Sinomicrobium.</title>
        <authorList>
            <person name="Cheng B."/>
            <person name="Li C."/>
            <person name="Lai Q."/>
            <person name="Du M."/>
            <person name="Shao Z."/>
            <person name="Xu P."/>
            <person name="Yang C."/>
        </authorList>
    </citation>
    <scope>NUCLEOTIDE SEQUENCE [LARGE SCALE GENOMIC DNA]</scope>
    <source>
        <strain evidence="2 3">5DNS001</strain>
    </source>
</reference>
<protein>
    <recommendedName>
        <fullName evidence="4">DUF4221 domain-containing protein</fullName>
    </recommendedName>
</protein>
<name>A0A3N0CYZ7_SINP1</name>
<accession>A0A3N0CYZ7</accession>
<feature type="transmembrane region" description="Helical" evidence="1">
    <location>
        <begin position="7"/>
        <end position="28"/>
    </location>
</feature>
<evidence type="ECO:0000313" key="2">
    <source>
        <dbReference type="EMBL" id="RNL68635.1"/>
    </source>
</evidence>
<evidence type="ECO:0000313" key="3">
    <source>
        <dbReference type="Proteomes" id="UP000267469"/>
    </source>
</evidence>
<proteinExistence type="predicted"/>
<keyword evidence="1" id="KW-0812">Transmembrane</keyword>
<evidence type="ECO:0008006" key="4">
    <source>
        <dbReference type="Google" id="ProtNLM"/>
    </source>
</evidence>
<sequence length="372" mass="42602">MNSRKRTYYFLLICFAGSILLVGALYFMSNDSRKNGFTRVFPTEPDSLVPEEVLDIRHPGYYFSGKTDHHIFLGHLQAPAHILMTNPALTDTSHINLEIDILPEDAYDWKALQVAVDSPQVYLADGSNGLFLKTFLQDSPVERYSPDSTMLFSGYIPLSPSSLVMKSYNPKYAQNILEKRSTTTKAEKKYILKKQVDGIFCTDGMLLYSRKHSYLFYIYYYRNQLLCLDTLLNEVYTKTTIDTVSHANINLSVLEDSTQLTLGKPPLRVNKKSHTDGDFLYVNSALRADNESRRIFGDHSVIDLYTVTKGDYLFSFYVPEYRGKKMRDFLVSDTVLFALYDHHIITYSLSFLQHSAPGKPNIPKDSQVFRAK</sequence>
<dbReference type="EMBL" id="RJTM01000189">
    <property type="protein sequence ID" value="RNL68635.1"/>
    <property type="molecule type" value="Genomic_DNA"/>
</dbReference>
<keyword evidence="1" id="KW-1133">Transmembrane helix</keyword>
<comment type="caution">
    <text evidence="2">The sequence shown here is derived from an EMBL/GenBank/DDBJ whole genome shotgun (WGS) entry which is preliminary data.</text>
</comment>
<dbReference type="AlphaFoldDB" id="A0A3N0CYZ7"/>
<dbReference type="RefSeq" id="WP_123218365.1">
    <property type="nucleotide sequence ID" value="NZ_RJTM01000189.1"/>
</dbReference>
<evidence type="ECO:0000256" key="1">
    <source>
        <dbReference type="SAM" id="Phobius"/>
    </source>
</evidence>
<keyword evidence="1" id="KW-0472">Membrane</keyword>
<gene>
    <name evidence="2" type="ORF">ED312_22975</name>
</gene>
<keyword evidence="3" id="KW-1185">Reference proteome</keyword>
<dbReference type="Proteomes" id="UP000267469">
    <property type="component" value="Unassembled WGS sequence"/>
</dbReference>
<dbReference type="OrthoDB" id="673785at2"/>
<organism evidence="2 3">
    <name type="scientific">Sinomicrobium pectinilyticum</name>
    <dbReference type="NCBI Taxonomy" id="1084421"/>
    <lineage>
        <taxon>Bacteria</taxon>
        <taxon>Pseudomonadati</taxon>
        <taxon>Bacteroidota</taxon>
        <taxon>Flavobacteriia</taxon>
        <taxon>Flavobacteriales</taxon>
        <taxon>Flavobacteriaceae</taxon>
        <taxon>Sinomicrobium</taxon>
    </lineage>
</organism>